<evidence type="ECO:0000313" key="2">
    <source>
        <dbReference type="Proteomes" id="UP001162480"/>
    </source>
</evidence>
<protein>
    <submittedName>
        <fullName evidence="1">Uncharacterized protein</fullName>
    </submittedName>
</protein>
<proteinExistence type="predicted"/>
<reference evidence="1" key="1">
    <citation type="submission" date="2023-08" db="EMBL/GenBank/DDBJ databases">
        <authorList>
            <person name="Alioto T."/>
            <person name="Alioto T."/>
            <person name="Gomez Garrido J."/>
        </authorList>
    </citation>
    <scope>NUCLEOTIDE SEQUENCE</scope>
</reference>
<dbReference type="PANTHER" id="PTHR13333:SF5">
    <property type="entry name" value="M-AAA PROTEASE-INTERACTING PROTEIN 1, MITOCHONDRIAL"/>
    <property type="match status" value="1"/>
</dbReference>
<dbReference type="Proteomes" id="UP001162480">
    <property type="component" value="Chromosome 2"/>
</dbReference>
<keyword evidence="2" id="KW-1185">Reference proteome</keyword>
<dbReference type="EMBL" id="OX597815">
    <property type="protein sequence ID" value="CAI9716882.1"/>
    <property type="molecule type" value="Genomic_DNA"/>
</dbReference>
<dbReference type="PANTHER" id="PTHR13333">
    <property type="entry name" value="M-AAA PROTEASE-INTERACTING PROTEIN 1, MITOCHONDRIAL"/>
    <property type="match status" value="1"/>
</dbReference>
<evidence type="ECO:0000313" key="1">
    <source>
        <dbReference type="EMBL" id="CAI9716882.1"/>
    </source>
</evidence>
<dbReference type="GO" id="GO:0005743">
    <property type="term" value="C:mitochondrial inner membrane"/>
    <property type="evidence" value="ECO:0007669"/>
    <property type="project" value="TreeGrafter"/>
</dbReference>
<sequence>MAASGLRYVLNYHKNCLSTASNVILSMSLLSRKYLQANRVKLIRFLNFPHALVKRNPRPLPRPLQVHASHNHYCKQFHSSTHSSLILSKQRNAAVARLGTLLHRSYHDDKSDKPCLKLMDFPEIIWPSPIKSFRNWWFSKLIQGYYDHSFSIDSFLTGSEQAINYVSNCLAEGDFDELQHIVEPEALQEIQNNYADLSYSQRTSLAIKPEDIFLRFIYEIGMMFDDNENQRFVEITVVFQGFHGFYEAKQKDPREYYEFVRANTELLYVCNYRFIRDFTKGVSSSDWIINKLNHFIPNELTLK</sequence>
<dbReference type="GO" id="GO:0043022">
    <property type="term" value="F:ribosome binding"/>
    <property type="evidence" value="ECO:0007669"/>
    <property type="project" value="TreeGrafter"/>
</dbReference>
<dbReference type="AlphaFoldDB" id="A0AA36ALI8"/>
<dbReference type="Gene3D" id="3.10.450.240">
    <property type="match status" value="1"/>
</dbReference>
<name>A0AA36ALI8_OCTVU</name>
<dbReference type="GO" id="GO:0032979">
    <property type="term" value="P:protein insertion into mitochondrial inner membrane from matrix"/>
    <property type="evidence" value="ECO:0007669"/>
    <property type="project" value="TreeGrafter"/>
</dbReference>
<organism evidence="1 2">
    <name type="scientific">Octopus vulgaris</name>
    <name type="common">Common octopus</name>
    <dbReference type="NCBI Taxonomy" id="6645"/>
    <lineage>
        <taxon>Eukaryota</taxon>
        <taxon>Metazoa</taxon>
        <taxon>Spiralia</taxon>
        <taxon>Lophotrochozoa</taxon>
        <taxon>Mollusca</taxon>
        <taxon>Cephalopoda</taxon>
        <taxon>Coleoidea</taxon>
        <taxon>Octopodiformes</taxon>
        <taxon>Octopoda</taxon>
        <taxon>Incirrata</taxon>
        <taxon>Octopodidae</taxon>
        <taxon>Octopus</taxon>
    </lineage>
</organism>
<gene>
    <name evidence="1" type="ORF">OCTVUL_1B023329</name>
</gene>
<accession>A0AA36ALI8</accession>